<dbReference type="Pfam" id="PF25793">
    <property type="entry name" value="WHD_2nd_NFRKB"/>
    <property type="match status" value="1"/>
</dbReference>
<feature type="compositionally biased region" description="Polar residues" evidence="3">
    <location>
        <begin position="901"/>
        <end position="921"/>
    </location>
</feature>
<dbReference type="STRING" id="278856.A0A212EZF0"/>
<dbReference type="InterPro" id="IPR024867">
    <property type="entry name" value="NFRKB"/>
</dbReference>
<feature type="region of interest" description="Disordered" evidence="3">
    <location>
        <begin position="322"/>
        <end position="346"/>
    </location>
</feature>
<feature type="compositionally biased region" description="Acidic residues" evidence="3">
    <location>
        <begin position="214"/>
        <end position="223"/>
    </location>
</feature>
<dbReference type="PANTHER" id="PTHR13052:SF3">
    <property type="entry name" value="NUCLEAR FACTOR RELATED TO KAPPA-B-BINDING PROTEIN"/>
    <property type="match status" value="1"/>
</dbReference>
<comment type="subcellular location">
    <subcellularLocation>
        <location evidence="1">Nucleus</location>
    </subcellularLocation>
</comment>
<feature type="compositionally biased region" description="Polar residues" evidence="3">
    <location>
        <begin position="767"/>
        <end position="781"/>
    </location>
</feature>
<feature type="region of interest" description="Disordered" evidence="3">
    <location>
        <begin position="757"/>
        <end position="782"/>
    </location>
</feature>
<dbReference type="InParanoid" id="A0A212EZF0"/>
<feature type="region of interest" description="Disordered" evidence="3">
    <location>
        <begin position="838"/>
        <end position="857"/>
    </location>
</feature>
<dbReference type="Pfam" id="PF14465">
    <property type="entry name" value="WHD_1st_NFRKB"/>
    <property type="match status" value="1"/>
</dbReference>
<dbReference type="InterPro" id="IPR057748">
    <property type="entry name" value="NFRKB_WH_2"/>
</dbReference>
<dbReference type="EMBL" id="AGBW02011299">
    <property type="protein sequence ID" value="OWR46860.1"/>
    <property type="molecule type" value="Genomic_DNA"/>
</dbReference>
<feature type="region of interest" description="Disordered" evidence="3">
    <location>
        <begin position="214"/>
        <end position="248"/>
    </location>
</feature>
<evidence type="ECO:0000313" key="5">
    <source>
        <dbReference type="EMBL" id="OWR46860.1"/>
    </source>
</evidence>
<dbReference type="InterPro" id="IPR038106">
    <property type="entry name" value="NFRKB_winged_sf"/>
</dbReference>
<dbReference type="InterPro" id="IPR025220">
    <property type="entry name" value="NFRKB_WH_1"/>
</dbReference>
<reference evidence="5 6" key="1">
    <citation type="journal article" date="2011" name="Cell">
        <title>The monarch butterfly genome yields insights into long-distance migration.</title>
        <authorList>
            <person name="Zhan S."/>
            <person name="Merlin C."/>
            <person name="Boore J.L."/>
            <person name="Reppert S.M."/>
        </authorList>
    </citation>
    <scope>NUCLEOTIDE SEQUENCE [LARGE SCALE GENOMIC DNA]</scope>
    <source>
        <strain evidence="5">F-2</strain>
    </source>
</reference>
<keyword evidence="2" id="KW-0539">Nucleus</keyword>
<evidence type="ECO:0000256" key="1">
    <source>
        <dbReference type="ARBA" id="ARBA00004123"/>
    </source>
</evidence>
<dbReference type="InterPro" id="IPR044867">
    <property type="entry name" value="DEUBAD_dom"/>
</dbReference>
<dbReference type="eggNOG" id="KOG1927">
    <property type="taxonomic scope" value="Eukaryota"/>
</dbReference>
<dbReference type="GO" id="GO:0031011">
    <property type="term" value="C:Ino80 complex"/>
    <property type="evidence" value="ECO:0007669"/>
    <property type="project" value="InterPro"/>
</dbReference>
<dbReference type="Gene3D" id="1.10.10.2430">
    <property type="entry name" value="NFRKB winged helix-like domain"/>
    <property type="match status" value="1"/>
</dbReference>
<dbReference type="PANTHER" id="PTHR13052">
    <property type="entry name" value="NFRKB-RELATED"/>
    <property type="match status" value="1"/>
</dbReference>
<feature type="region of interest" description="Disordered" evidence="3">
    <location>
        <begin position="898"/>
        <end position="923"/>
    </location>
</feature>
<feature type="compositionally biased region" description="Basic and acidic residues" evidence="3">
    <location>
        <begin position="328"/>
        <end position="346"/>
    </location>
</feature>
<feature type="compositionally biased region" description="Low complexity" evidence="3">
    <location>
        <begin position="8"/>
        <end position="26"/>
    </location>
</feature>
<dbReference type="KEGG" id="dpl:KGM_206631"/>
<keyword evidence="6" id="KW-1185">Reference proteome</keyword>
<organism evidence="5 6">
    <name type="scientific">Danaus plexippus plexippus</name>
    <dbReference type="NCBI Taxonomy" id="278856"/>
    <lineage>
        <taxon>Eukaryota</taxon>
        <taxon>Metazoa</taxon>
        <taxon>Ecdysozoa</taxon>
        <taxon>Arthropoda</taxon>
        <taxon>Hexapoda</taxon>
        <taxon>Insecta</taxon>
        <taxon>Pterygota</taxon>
        <taxon>Neoptera</taxon>
        <taxon>Endopterygota</taxon>
        <taxon>Lepidoptera</taxon>
        <taxon>Glossata</taxon>
        <taxon>Ditrysia</taxon>
        <taxon>Papilionoidea</taxon>
        <taxon>Nymphalidae</taxon>
        <taxon>Danainae</taxon>
        <taxon>Danaini</taxon>
        <taxon>Danaina</taxon>
        <taxon>Danaus</taxon>
        <taxon>Danaus</taxon>
    </lineage>
</organism>
<dbReference type="Proteomes" id="UP000007151">
    <property type="component" value="Unassembled WGS sequence"/>
</dbReference>
<evidence type="ECO:0000259" key="4">
    <source>
        <dbReference type="PROSITE" id="PS51916"/>
    </source>
</evidence>
<feature type="compositionally biased region" description="Polar residues" evidence="3">
    <location>
        <begin position="238"/>
        <end position="248"/>
    </location>
</feature>
<feature type="domain" description="DEUBAD" evidence="4">
    <location>
        <begin position="46"/>
        <end position="162"/>
    </location>
</feature>
<feature type="region of interest" description="Disordered" evidence="3">
    <location>
        <begin position="1"/>
        <end position="33"/>
    </location>
</feature>
<evidence type="ECO:0000256" key="2">
    <source>
        <dbReference type="ARBA" id="ARBA00023242"/>
    </source>
</evidence>
<evidence type="ECO:0000313" key="6">
    <source>
        <dbReference type="Proteomes" id="UP000007151"/>
    </source>
</evidence>
<protein>
    <submittedName>
        <fullName evidence="5">Nfrkb</fullName>
    </submittedName>
</protein>
<evidence type="ECO:0000256" key="3">
    <source>
        <dbReference type="SAM" id="MobiDB-lite"/>
    </source>
</evidence>
<dbReference type="CDD" id="cd21865">
    <property type="entry name" value="DEUBAD_NFRKB"/>
    <property type="match status" value="1"/>
</dbReference>
<accession>A0A212EZF0</accession>
<name>A0A212EZF0_DANPL</name>
<dbReference type="PROSITE" id="PS51916">
    <property type="entry name" value="DEUBAD"/>
    <property type="match status" value="1"/>
</dbReference>
<dbReference type="FunCoup" id="A0A212EZF0">
    <property type="interactions" value="1378"/>
</dbReference>
<comment type="caution">
    <text evidence="5">The sequence shown here is derived from an EMBL/GenBank/DDBJ whole genome shotgun (WGS) entry which is preliminary data.</text>
</comment>
<sequence length="1409" mass="154232">MEEKADSENSYSDDSSSSSDSSSGSSDCDEEVTEPVRILGHTLELPQELCEDYSIFKEFFSMKTWESLEDKHKEYLKEYLPKFPENDEEEKDTTLKMLFNFEPFHFKSPLNNFFSNLRQGNYRPDIARMRKFLMKARTKQQKHKTKSYYAKMLPEVLIARERLLATAKGGPPGPIPFLPLLPPKPSAKNSYKPLYVRARQRYFEELAAIWSEVGGEESEDDNYPEGPSENTFKKRKTMQSSQSGDTNVSGTLGITDPSHPASLDCLKNVLATHRARRQFRENHPELNTTGITLNDIKQRVALMNGTKKLMFGGQKTDAPIQKIKKGAKKDANKQKQDGKGAKKIKEDIDSIENKPLLPNIKIKCEREESDSESSSFLDPVTSPKLTKRLSEHVDIKQEVPDMRYHNANCHDGDIERTIKQEPQDTLLSMQNQSRVVQPVPIKLEDLDGIDMMALPVELADDSGEVLQDTSGENDESLLEGGEALTEITHANFLSLVRALFPAKAAHRASKQQLHARCAAVMRSPIAPLNTWYNLSDDWCAELDSALDFLAGERGPHPEDFVPYLQYIPETEMYQWIGAGRDCDALLGRLCERWRRAEPPRAPPAPPPRYPSSWVVRQPTTMEIADFRSQERRRFASASKPFTYVQYDYRSVVGPATGQRAGSAGSALLAPSRPRAAAFLPLLRDALARLPNGEGSRRDIVILLRMSQWIVPCSEQALSSAVATALERLLAVKRDPIVKYDQRTAVWTYLHRHKSEEDWNKSVRSRASKANVSSHQVTSPQTPMDLDVANVEEVGDNASDSDVDVDDTSPSAMPHLSSAQLLMQATQATKKHIQINKPKGKLVATPQKPRAVPKQPKVPSLVQMKPAVKQMTTNTPKTVPKPVLQANSKTSLLTNKPAVKTQAKQVNTKVKQSLPSPKQSGKQGVIVQTVKQNVPPLTKQNSDTMLTQVSLPSIVVAPQRSPLMKQKSAIETSQVPVSLNISVQPSSTAIQSNVAPSIHQNSASQSAKAISSSNSLVVNKTLHGADFNNLCRSLYTDDTGDTERQTWYSESLESGDAFLGEIINISKGTHASEYTHDEKALNHTRDYISYYHSTGICSTSSPTNVVSSIPTAVTSSVTTRTVQLAGGRTVQLAANQTVHLPSGQAVQLTSGHTLQLSSLQLPTHSVRLPSGQTVQLASPQVRAVSTTQVKNPSPKAQTSSPNIKAMNQSVQIPVSTVQLGQTVQIAGQTVQLAGQSVQLTGHTVKLPSGQSVQVASQNVLPSQSVQLPSGQTVQLASGMQTVQLGQNVQLSGQTVQMPSQSVQLGSQTVQIGGQTVQLGGGQTVQLPSGQTLQLSGGQTVQLSSGQTVQLSSGQTVQLSSGQTLQLASGQTLQLANQQTPKSIAQVVRTQPTGDKTSQPIVAKLLTNAQV</sequence>
<proteinExistence type="predicted"/>
<gene>
    <name evidence="5" type="ORF">KGM_206631</name>
</gene>
<dbReference type="GO" id="GO:0002020">
    <property type="term" value="F:protease binding"/>
    <property type="evidence" value="ECO:0007669"/>
    <property type="project" value="TreeGrafter"/>
</dbReference>